<name>A0A2Z6EWT1_9BURK</name>
<reference evidence="1 2" key="1">
    <citation type="journal article" date="2018" name="Microbes Environ.">
        <title>Comparative Genomic Insights into Endofungal Lifestyles of Two Bacterial Endosymbionts, Mycoavidus cysteinexigens and Burkholderia rhizoxinica.</title>
        <authorList>
            <person name="Sharmin D."/>
            <person name="Guo Y."/>
            <person name="Nishizawa T."/>
            <person name="Ohshima S."/>
            <person name="Sato Y."/>
            <person name="Takashima Y."/>
            <person name="Narisawa K."/>
            <person name="Ohta H."/>
        </authorList>
    </citation>
    <scope>NUCLEOTIDE SEQUENCE [LARGE SCALE GENOMIC DNA]</scope>
    <source>
        <strain evidence="1 2">B1-EB</strain>
    </source>
</reference>
<gene>
    <name evidence="1" type="ORF">MCB1EB_1749</name>
</gene>
<dbReference type="InterPro" id="IPR051675">
    <property type="entry name" value="Endo/Exo/Phosphatase_dom_1"/>
</dbReference>
<sequence>MLKNLLFIVSILTLIFTSVIHSAYAQVDVNAANVATLQSIKGINSVKAEAIVKERDTHGPYQDLADLAARVKGLGQKSVTKLQQQGLVIGATVKPPVKSNIAVKSRPAEKK</sequence>
<organism evidence="1 2">
    <name type="scientific">Mycoavidus cysteinexigens</name>
    <dbReference type="NCBI Taxonomy" id="1553431"/>
    <lineage>
        <taxon>Bacteria</taxon>
        <taxon>Pseudomonadati</taxon>
        <taxon>Pseudomonadota</taxon>
        <taxon>Betaproteobacteria</taxon>
        <taxon>Burkholderiales</taxon>
        <taxon>Burkholderiaceae</taxon>
        <taxon>Mycoavidus</taxon>
    </lineage>
</organism>
<dbReference type="EMBL" id="AP018150">
    <property type="protein sequence ID" value="BBE09910.1"/>
    <property type="molecule type" value="Genomic_DNA"/>
</dbReference>
<dbReference type="GO" id="GO:0015628">
    <property type="term" value="P:protein secretion by the type II secretion system"/>
    <property type="evidence" value="ECO:0007669"/>
    <property type="project" value="TreeGrafter"/>
</dbReference>
<dbReference type="Pfam" id="PF12836">
    <property type="entry name" value="HHH_3"/>
    <property type="match status" value="1"/>
</dbReference>
<dbReference type="Gene3D" id="1.10.150.280">
    <property type="entry name" value="AF1531-like domain"/>
    <property type="match status" value="1"/>
</dbReference>
<proteinExistence type="predicted"/>
<dbReference type="PANTHER" id="PTHR21180">
    <property type="entry name" value="ENDONUCLEASE/EXONUCLEASE/PHOSPHATASE FAMILY DOMAIN-CONTAINING PROTEIN 1"/>
    <property type="match status" value="1"/>
</dbReference>
<dbReference type="PANTHER" id="PTHR21180:SF32">
    <property type="entry name" value="ENDONUCLEASE_EXONUCLEASE_PHOSPHATASE FAMILY DOMAIN-CONTAINING PROTEIN 1"/>
    <property type="match status" value="1"/>
</dbReference>
<dbReference type="InterPro" id="IPR010994">
    <property type="entry name" value="RuvA_2-like"/>
</dbReference>
<dbReference type="AlphaFoldDB" id="A0A2Z6EWT1"/>
<protein>
    <submittedName>
        <fullName evidence="1">Uncharacterized protein</fullName>
    </submittedName>
</protein>
<evidence type="ECO:0000313" key="1">
    <source>
        <dbReference type="EMBL" id="BBE09910.1"/>
    </source>
</evidence>
<accession>A0A2Z6EWT1</accession>
<dbReference type="RefSeq" id="WP_045365043.1">
    <property type="nucleotide sequence ID" value="NZ_AP018150.1"/>
</dbReference>
<dbReference type="Proteomes" id="UP000282597">
    <property type="component" value="Chromosome"/>
</dbReference>
<dbReference type="KEGG" id="mcys:MCB1EB_1749"/>
<keyword evidence="2" id="KW-1185">Reference proteome</keyword>
<evidence type="ECO:0000313" key="2">
    <source>
        <dbReference type="Proteomes" id="UP000282597"/>
    </source>
</evidence>
<dbReference type="GO" id="GO:0015627">
    <property type="term" value="C:type II protein secretion system complex"/>
    <property type="evidence" value="ECO:0007669"/>
    <property type="project" value="TreeGrafter"/>
</dbReference>
<dbReference type="SUPFAM" id="SSF47781">
    <property type="entry name" value="RuvA domain 2-like"/>
    <property type="match status" value="1"/>
</dbReference>